<evidence type="ECO:0000256" key="1">
    <source>
        <dbReference type="ARBA" id="ARBA00006139"/>
    </source>
</evidence>
<protein>
    <recommendedName>
        <fullName evidence="9">Lipoprotein signal peptidase</fullName>
        <ecNumber evidence="9">3.4.23.36</ecNumber>
    </recommendedName>
    <alternativeName>
        <fullName evidence="9">Prolipoprotein signal peptidase</fullName>
    </alternativeName>
    <alternativeName>
        <fullName evidence="9">Signal peptidase II</fullName>
        <shortName evidence="9">SPase II</shortName>
    </alternativeName>
</protein>
<keyword evidence="4 9" id="KW-0812">Transmembrane</keyword>
<feature type="active site" evidence="9">
    <location>
        <position position="213"/>
    </location>
</feature>
<dbReference type="InterPro" id="IPR001872">
    <property type="entry name" value="Peptidase_A8"/>
</dbReference>
<evidence type="ECO:0000256" key="10">
    <source>
        <dbReference type="RuleBase" id="RU000594"/>
    </source>
</evidence>
<dbReference type="EMBL" id="CP030032">
    <property type="protein sequence ID" value="AWV91296.1"/>
    <property type="molecule type" value="Genomic_DNA"/>
</dbReference>
<comment type="subcellular location">
    <subcellularLocation>
        <location evidence="9">Cell membrane</location>
        <topology evidence="9">Multi-pass membrane protein</topology>
    </subcellularLocation>
</comment>
<dbReference type="OrthoDB" id="9810259at2"/>
<evidence type="ECO:0000256" key="9">
    <source>
        <dbReference type="HAMAP-Rule" id="MF_00161"/>
    </source>
</evidence>
<organism evidence="12 13">
    <name type="scientific">Bradymonas sediminis</name>
    <dbReference type="NCBI Taxonomy" id="1548548"/>
    <lineage>
        <taxon>Bacteria</taxon>
        <taxon>Deltaproteobacteria</taxon>
        <taxon>Bradymonadales</taxon>
        <taxon>Bradymonadaceae</taxon>
        <taxon>Bradymonas</taxon>
    </lineage>
</organism>
<keyword evidence="5 9" id="KW-0064">Aspartyl protease</keyword>
<keyword evidence="6 9" id="KW-0378">Hydrolase</keyword>
<dbReference type="AlphaFoldDB" id="A0A2Z4FRK4"/>
<dbReference type="EC" id="3.4.23.36" evidence="9"/>
<accession>A0A2Z4FRK4</accession>
<keyword evidence="2 9" id="KW-1003">Cell membrane</keyword>
<evidence type="ECO:0000313" key="12">
    <source>
        <dbReference type="EMBL" id="AWV91296.1"/>
    </source>
</evidence>
<keyword evidence="13" id="KW-1185">Reference proteome</keyword>
<keyword evidence="7 9" id="KW-1133">Transmembrane helix</keyword>
<comment type="caution">
    <text evidence="9">Lacks conserved residue(s) required for the propagation of feature annotation.</text>
</comment>
<evidence type="ECO:0000313" key="13">
    <source>
        <dbReference type="Proteomes" id="UP000249799"/>
    </source>
</evidence>
<evidence type="ECO:0000256" key="11">
    <source>
        <dbReference type="RuleBase" id="RU004181"/>
    </source>
</evidence>
<dbReference type="KEGG" id="bsed:DN745_18990"/>
<evidence type="ECO:0000256" key="6">
    <source>
        <dbReference type="ARBA" id="ARBA00022801"/>
    </source>
</evidence>
<name>A0A2Z4FRK4_9DELT</name>
<dbReference type="Pfam" id="PF01252">
    <property type="entry name" value="Peptidase_A8"/>
    <property type="match status" value="1"/>
</dbReference>
<dbReference type="PANTHER" id="PTHR33695">
    <property type="entry name" value="LIPOPROTEIN SIGNAL PEPTIDASE"/>
    <property type="match status" value="1"/>
</dbReference>
<comment type="function">
    <text evidence="9 10">This protein specifically catalyzes the removal of signal peptides from prolipoproteins.</text>
</comment>
<feature type="active site" evidence="9">
    <location>
        <position position="194"/>
    </location>
</feature>
<dbReference type="RefSeq" id="WP_111337435.1">
    <property type="nucleotide sequence ID" value="NZ_CP030032.1"/>
</dbReference>
<feature type="transmembrane region" description="Helical" evidence="9">
    <location>
        <begin position="204"/>
        <end position="225"/>
    </location>
</feature>
<comment type="similarity">
    <text evidence="1 9 11">Belongs to the peptidase A8 family.</text>
</comment>
<keyword evidence="8 9" id="KW-0472">Membrane</keyword>
<feature type="transmembrane region" description="Helical" evidence="9">
    <location>
        <begin position="138"/>
        <end position="158"/>
    </location>
</feature>
<evidence type="ECO:0000256" key="3">
    <source>
        <dbReference type="ARBA" id="ARBA00022670"/>
    </source>
</evidence>
<keyword evidence="3 9" id="KW-0645">Protease</keyword>
<dbReference type="PROSITE" id="PS00855">
    <property type="entry name" value="SPASE_II"/>
    <property type="match status" value="1"/>
</dbReference>
<evidence type="ECO:0000256" key="4">
    <source>
        <dbReference type="ARBA" id="ARBA00022692"/>
    </source>
</evidence>
<comment type="catalytic activity">
    <reaction evidence="9 10">
        <text>Release of signal peptides from bacterial membrane prolipoproteins. Hydrolyzes -Xaa-Yaa-Zaa-|-(S,diacylglyceryl)Cys-, in which Xaa is hydrophobic (preferably Leu), and Yaa (Ala or Ser) and Zaa (Gly or Ala) have small, neutral side chains.</text>
        <dbReference type="EC" id="3.4.23.36"/>
    </reaction>
</comment>
<evidence type="ECO:0000256" key="7">
    <source>
        <dbReference type="ARBA" id="ARBA00022989"/>
    </source>
</evidence>
<dbReference type="PANTHER" id="PTHR33695:SF1">
    <property type="entry name" value="LIPOPROTEIN SIGNAL PEPTIDASE"/>
    <property type="match status" value="1"/>
</dbReference>
<reference evidence="12 13" key="1">
    <citation type="submission" date="2018-06" db="EMBL/GenBank/DDBJ databases">
        <title>Lujinxingia sediminis gen. nov. sp. nov., a new facultative anaerobic member of the class Deltaproteobacteria, and proposal of Lujinxingaceae fam. nov.</title>
        <authorList>
            <person name="Guo L.-Y."/>
            <person name="Li C.-M."/>
            <person name="Wang S."/>
            <person name="Du Z.-J."/>
        </authorList>
    </citation>
    <scope>NUCLEOTIDE SEQUENCE [LARGE SCALE GENOMIC DNA]</scope>
    <source>
        <strain evidence="12 13">FA350</strain>
    </source>
</reference>
<gene>
    <name evidence="9 12" type="primary">lspA</name>
    <name evidence="12" type="ORF">DN745_18990</name>
</gene>
<evidence type="ECO:0000256" key="8">
    <source>
        <dbReference type="ARBA" id="ARBA00023136"/>
    </source>
</evidence>
<proteinExistence type="inferred from homology"/>
<dbReference type="GO" id="GO:0005886">
    <property type="term" value="C:plasma membrane"/>
    <property type="evidence" value="ECO:0007669"/>
    <property type="project" value="UniProtKB-SubCell"/>
</dbReference>
<dbReference type="PRINTS" id="PR00781">
    <property type="entry name" value="LIPOSIGPTASE"/>
</dbReference>
<dbReference type="GO" id="GO:0006508">
    <property type="term" value="P:proteolysis"/>
    <property type="evidence" value="ECO:0007669"/>
    <property type="project" value="UniProtKB-KW"/>
</dbReference>
<dbReference type="HAMAP" id="MF_00161">
    <property type="entry name" value="LspA"/>
    <property type="match status" value="1"/>
</dbReference>
<dbReference type="UniPathway" id="UPA00665"/>
<sequence length="250" mass="28103">MKPNFTKYIIFFLVILVGVALDQWSKDYASSRLATQRAGSVDHPIYLPVDEAAEGATVQSFLTAEFESNTPEEIDAIARYHTERPDGTKLAPDSPVDALDEIKVTNRKVVVIPDYWDYQYTENPGAAFGILADGHEDWRVPFFVIVSLLAVLMILFILRGVLPDQRMMIWGLSFIASGAIGNFIDRIRFGYVIDFIVWKYTDAYRWPTFNIADALICIGVGLMAIELIRDAFRPHPEDPSKPAEPAEQVG</sequence>
<dbReference type="GO" id="GO:0004190">
    <property type="term" value="F:aspartic-type endopeptidase activity"/>
    <property type="evidence" value="ECO:0007669"/>
    <property type="project" value="UniProtKB-UniRule"/>
</dbReference>
<feature type="transmembrane region" description="Helical" evidence="9">
    <location>
        <begin position="167"/>
        <end position="184"/>
    </location>
</feature>
<dbReference type="NCBIfam" id="TIGR00077">
    <property type="entry name" value="lspA"/>
    <property type="match status" value="1"/>
</dbReference>
<dbReference type="Proteomes" id="UP000249799">
    <property type="component" value="Chromosome"/>
</dbReference>
<evidence type="ECO:0000256" key="2">
    <source>
        <dbReference type="ARBA" id="ARBA00022475"/>
    </source>
</evidence>
<comment type="pathway">
    <text evidence="9">Protein modification; lipoprotein biosynthesis (signal peptide cleavage).</text>
</comment>
<evidence type="ECO:0000256" key="5">
    <source>
        <dbReference type="ARBA" id="ARBA00022750"/>
    </source>
</evidence>